<dbReference type="InterPro" id="IPR025558">
    <property type="entry name" value="DUF4283"/>
</dbReference>
<dbReference type="AlphaFoldDB" id="A0A438CX92"/>
<dbReference type="EMBL" id="QGNW01001937">
    <property type="protein sequence ID" value="RVW27816.1"/>
    <property type="molecule type" value="Genomic_DNA"/>
</dbReference>
<organism evidence="3 4">
    <name type="scientific">Vitis vinifera</name>
    <name type="common">Grape</name>
    <dbReference type="NCBI Taxonomy" id="29760"/>
    <lineage>
        <taxon>Eukaryota</taxon>
        <taxon>Viridiplantae</taxon>
        <taxon>Streptophyta</taxon>
        <taxon>Embryophyta</taxon>
        <taxon>Tracheophyta</taxon>
        <taxon>Spermatophyta</taxon>
        <taxon>Magnoliopsida</taxon>
        <taxon>eudicotyledons</taxon>
        <taxon>Gunneridae</taxon>
        <taxon>Pentapetalae</taxon>
        <taxon>rosids</taxon>
        <taxon>Vitales</taxon>
        <taxon>Vitaceae</taxon>
        <taxon>Viteae</taxon>
        <taxon>Vitis</taxon>
    </lineage>
</organism>
<dbReference type="PANTHER" id="PTHR34427:SF5">
    <property type="entry name" value="DUF4283 DOMAIN-CONTAINING PROTEIN"/>
    <property type="match status" value="1"/>
</dbReference>
<protein>
    <recommendedName>
        <fullName evidence="2">DUF4283 domain-containing protein</fullName>
    </recommendedName>
</protein>
<evidence type="ECO:0000259" key="2">
    <source>
        <dbReference type="Pfam" id="PF14111"/>
    </source>
</evidence>
<feature type="domain" description="DUF4283" evidence="2">
    <location>
        <begin position="82"/>
        <end position="144"/>
    </location>
</feature>
<reference evidence="3 4" key="1">
    <citation type="journal article" date="2018" name="PLoS Genet.">
        <title>Population sequencing reveals clonal diversity and ancestral inbreeding in the grapevine cultivar Chardonnay.</title>
        <authorList>
            <person name="Roach M.J."/>
            <person name="Johnson D.L."/>
            <person name="Bohlmann J."/>
            <person name="van Vuuren H.J."/>
            <person name="Jones S.J."/>
            <person name="Pretorius I.S."/>
            <person name="Schmidt S.A."/>
            <person name="Borneman A.R."/>
        </authorList>
    </citation>
    <scope>NUCLEOTIDE SEQUENCE [LARGE SCALE GENOMIC DNA]</scope>
    <source>
        <strain evidence="4">cv. Chardonnay</strain>
        <tissue evidence="3">Leaf</tissue>
    </source>
</reference>
<gene>
    <name evidence="3" type="ORF">CK203_107072</name>
</gene>
<comment type="caution">
    <text evidence="3">The sequence shown here is derived from an EMBL/GenBank/DDBJ whole genome shotgun (WGS) entry which is preliminary data.</text>
</comment>
<proteinExistence type="predicted"/>
<name>A0A438CX92_VITVI</name>
<evidence type="ECO:0000256" key="1">
    <source>
        <dbReference type="SAM" id="MobiDB-lite"/>
    </source>
</evidence>
<dbReference type="Proteomes" id="UP000288805">
    <property type="component" value="Unassembled WGS sequence"/>
</dbReference>
<evidence type="ECO:0000313" key="4">
    <source>
        <dbReference type="Proteomes" id="UP000288805"/>
    </source>
</evidence>
<dbReference type="Pfam" id="PF14111">
    <property type="entry name" value="DUF4283"/>
    <property type="match status" value="1"/>
</dbReference>
<accession>A0A438CX92</accession>
<sequence>MRVCNVCWVELRPAAGIMEIRKDKGLLGGWHTPAEKLRGLGEEPQGDAKSSLIPVAQLREKGVVSGSFLEAAKPKPIKSGDSVWRWVKLQWLPKGSLRIVVLGRGQLLFEFETVWEAKQVLARGRRVQENFLCLEKWNPEVGCFQKEFYANEACDRVLGLPLHLWSRENLGEVGWKKFTKLCLVGFTAVREEEAGCSQVICSKNPKERFAQAEVQSWVQDMTSKDGLLKGGAALVVAHSTGMQAEGPVEAREEGCLGRDGLTRGRYVSCICNLGVMGSQSDALDSGVGGMEFLGSQLLDGLGWVLQKEGKGVRGCEAHQPKRSEAGGQCPRGGTERRLGNDVSGRVIRAAATDEALLSEASRGEAATTDGIMVPLRLQMPMRLLLVESDSQDRVMGGGKLLSLEDGGRCVCPEVEGLSQEERWTGGS</sequence>
<evidence type="ECO:0000313" key="3">
    <source>
        <dbReference type="EMBL" id="RVW27816.1"/>
    </source>
</evidence>
<feature type="compositionally biased region" description="Basic and acidic residues" evidence="1">
    <location>
        <begin position="315"/>
        <end position="324"/>
    </location>
</feature>
<feature type="region of interest" description="Disordered" evidence="1">
    <location>
        <begin position="315"/>
        <end position="340"/>
    </location>
</feature>
<dbReference type="PANTHER" id="PTHR34427">
    <property type="entry name" value="DUF4283 DOMAIN PROTEIN"/>
    <property type="match status" value="1"/>
</dbReference>